<evidence type="ECO:0000313" key="4">
    <source>
        <dbReference type="EMBL" id="KLU23546.1"/>
    </source>
</evidence>
<gene>
    <name evidence="4" type="ORF">EOS_24715</name>
</gene>
<dbReference type="AlphaFoldDB" id="A0A0J1CTB9"/>
<feature type="domain" description="NAD-dependent epimerase/dehydratase" evidence="3">
    <location>
        <begin position="3"/>
        <end position="136"/>
    </location>
</feature>
<dbReference type="PANTHER" id="PTHR43000">
    <property type="entry name" value="DTDP-D-GLUCOSE 4,6-DEHYDRATASE-RELATED"/>
    <property type="match status" value="1"/>
</dbReference>
<reference evidence="4 5" key="1">
    <citation type="journal article" date="2015" name="Genome Announc.">
        <title>Draft Genome Sequence of Burkholderia sp. Strain PML1(12), an Ectomycorrhizosphere-Inhabiting Bacterium with Effective Mineral-Weathering Ability.</title>
        <authorList>
            <person name="Uroz S."/>
            <person name="Oger P."/>
        </authorList>
    </citation>
    <scope>NUCLEOTIDE SEQUENCE [LARGE SCALE GENOMIC DNA]</scope>
    <source>
        <strain evidence="5">PML1(12)</strain>
    </source>
</reference>
<evidence type="ECO:0000313" key="5">
    <source>
        <dbReference type="Proteomes" id="UP000035963"/>
    </source>
</evidence>
<dbReference type="InterPro" id="IPR036291">
    <property type="entry name" value="NAD(P)-bd_dom_sf"/>
</dbReference>
<evidence type="ECO:0000259" key="3">
    <source>
        <dbReference type="Pfam" id="PF01370"/>
    </source>
</evidence>
<comment type="caution">
    <text evidence="4">The sequence shown here is derived from an EMBL/GenBank/DDBJ whole genome shotgun (WGS) entry which is preliminary data.</text>
</comment>
<dbReference type="Proteomes" id="UP000035963">
    <property type="component" value="Unassembled WGS sequence"/>
</dbReference>
<feature type="domain" description="NAD-dependent epimerase/dehydratase" evidence="3">
    <location>
        <begin position="174"/>
        <end position="283"/>
    </location>
</feature>
<dbReference type="Gene3D" id="3.40.50.720">
    <property type="entry name" value="NAD(P)-binding Rossmann-like Domain"/>
    <property type="match status" value="1"/>
</dbReference>
<evidence type="ECO:0000256" key="1">
    <source>
        <dbReference type="ARBA" id="ARBA00005125"/>
    </source>
</evidence>
<comment type="pathway">
    <text evidence="1">Bacterial outer membrane biogenesis; LPS O-antigen biosynthesis.</text>
</comment>
<sequence length="375" mass="40625">MKILITGGAGFIGSSLAKALVVRGDTVTVLDNLSPQIHGASPSESPLLGELPDDVRFIKGDVRSADDWAKALEGQEAVVHLAAETGTGQSMYQVDHYVETNIRGTSLLLDHLAHHPHSVRRVVVASSRSIYGEGKYRGPSGHVYPGMRNADDMRRGQFECLCADTGEPLQVVATDEASKTHPSSVYGITKLVQEQLVLMTCGAMGIGAAALRFQNVYGPGQSLRNPYTGILSIFSTLLLQGKDINIFEDGEETRDFVYIADVVEAIVLAMDAEHAQQAVYNVGSGVATSVLEVAETLKRIYGATGQLKVTGDFRLGDIRHNFADVSKIRDELGFQSSVSFRDGATRFCEWVKSQTIEDAGYERSVAEMRARGLMK</sequence>
<dbReference type="EMBL" id="AEJF01000144">
    <property type="protein sequence ID" value="KLU23546.1"/>
    <property type="molecule type" value="Genomic_DNA"/>
</dbReference>
<comment type="similarity">
    <text evidence="2">Belongs to the NAD(P)-dependent epimerase/dehydratase family.</text>
</comment>
<dbReference type="Pfam" id="PF01370">
    <property type="entry name" value="Epimerase"/>
    <property type="match status" value="2"/>
</dbReference>
<dbReference type="PRINTS" id="PR01713">
    <property type="entry name" value="NUCEPIMERASE"/>
</dbReference>
<proteinExistence type="inferred from homology"/>
<dbReference type="PATRIC" id="fig|908627.4.peg.5516"/>
<accession>A0A0J1CTB9</accession>
<dbReference type="RefSeq" id="WP_047849354.1">
    <property type="nucleotide sequence ID" value="NZ_AEJF01000144.1"/>
</dbReference>
<dbReference type="InterPro" id="IPR001509">
    <property type="entry name" value="Epimerase_deHydtase"/>
</dbReference>
<name>A0A0J1CTB9_9BURK</name>
<evidence type="ECO:0000256" key="2">
    <source>
        <dbReference type="ARBA" id="ARBA00007637"/>
    </source>
</evidence>
<organism evidence="4 5">
    <name type="scientific">Caballeronia mineralivorans PML1(12)</name>
    <dbReference type="NCBI Taxonomy" id="908627"/>
    <lineage>
        <taxon>Bacteria</taxon>
        <taxon>Pseudomonadati</taxon>
        <taxon>Pseudomonadota</taxon>
        <taxon>Betaproteobacteria</taxon>
        <taxon>Burkholderiales</taxon>
        <taxon>Burkholderiaceae</taxon>
        <taxon>Caballeronia</taxon>
    </lineage>
</organism>
<dbReference type="OrthoDB" id="9769113at2"/>
<protein>
    <submittedName>
        <fullName evidence="4">Epimerase</fullName>
    </submittedName>
</protein>
<keyword evidence="5" id="KW-1185">Reference proteome</keyword>
<dbReference type="SUPFAM" id="SSF51735">
    <property type="entry name" value="NAD(P)-binding Rossmann-fold domains"/>
    <property type="match status" value="1"/>
</dbReference>